<dbReference type="PANTHER" id="PTHR43861:SF1">
    <property type="entry name" value="TRANS-ACONITATE 2-METHYLTRANSFERASE"/>
    <property type="match status" value="1"/>
</dbReference>
<evidence type="ECO:0000256" key="2">
    <source>
        <dbReference type="ARBA" id="ARBA00022679"/>
    </source>
</evidence>
<feature type="domain" description="Methyltransferase" evidence="3">
    <location>
        <begin position="43"/>
        <end position="133"/>
    </location>
</feature>
<organism evidence="4">
    <name type="scientific">Nakamurella sp. A5-74</name>
    <dbReference type="NCBI Taxonomy" id="3158264"/>
    <lineage>
        <taxon>Bacteria</taxon>
        <taxon>Bacillati</taxon>
        <taxon>Actinomycetota</taxon>
        <taxon>Actinomycetes</taxon>
        <taxon>Nakamurellales</taxon>
        <taxon>Nakamurellaceae</taxon>
        <taxon>Nakamurella</taxon>
    </lineage>
</organism>
<dbReference type="Gene3D" id="1.10.150.290">
    <property type="entry name" value="S-adenosyl-L-methionine-dependent methyltransferases"/>
    <property type="match status" value="1"/>
</dbReference>
<dbReference type="InterPro" id="IPR023149">
    <property type="entry name" value="Trans_acon_MeTrfase_C"/>
</dbReference>
<dbReference type="GO" id="GO:0032259">
    <property type="term" value="P:methylation"/>
    <property type="evidence" value="ECO:0007669"/>
    <property type="project" value="UniProtKB-KW"/>
</dbReference>
<name>A0AAU8DS23_9ACTN</name>
<proteinExistence type="predicted"/>
<dbReference type="SUPFAM" id="SSF53335">
    <property type="entry name" value="S-adenosyl-L-methionine-dependent methyltransferases"/>
    <property type="match status" value="1"/>
</dbReference>
<dbReference type="InterPro" id="IPR029063">
    <property type="entry name" value="SAM-dependent_MTases_sf"/>
</dbReference>
<protein>
    <submittedName>
        <fullName evidence="4">Methyltransferase domain-containing protein</fullName>
    </submittedName>
</protein>
<dbReference type="Pfam" id="PF13649">
    <property type="entry name" value="Methyltransf_25"/>
    <property type="match status" value="1"/>
</dbReference>
<evidence type="ECO:0000313" key="4">
    <source>
        <dbReference type="EMBL" id="XCG64267.1"/>
    </source>
</evidence>
<evidence type="ECO:0000256" key="1">
    <source>
        <dbReference type="ARBA" id="ARBA00022603"/>
    </source>
</evidence>
<reference evidence="4" key="1">
    <citation type="submission" date="2024-05" db="EMBL/GenBank/DDBJ databases">
        <authorList>
            <person name="Cai S.Y."/>
            <person name="Jin L.M."/>
            <person name="Li H.R."/>
        </authorList>
    </citation>
    <scope>NUCLEOTIDE SEQUENCE</scope>
    <source>
        <strain evidence="4">A5-74</strain>
    </source>
</reference>
<dbReference type="RefSeq" id="WP_353649880.1">
    <property type="nucleotide sequence ID" value="NZ_CP159218.1"/>
</dbReference>
<gene>
    <name evidence="4" type="ORF">ABLG96_02635</name>
</gene>
<dbReference type="InterPro" id="IPR041698">
    <property type="entry name" value="Methyltransf_25"/>
</dbReference>
<keyword evidence="1 4" id="KW-0489">Methyltransferase</keyword>
<dbReference type="EMBL" id="CP159218">
    <property type="protein sequence ID" value="XCG64267.1"/>
    <property type="molecule type" value="Genomic_DNA"/>
</dbReference>
<dbReference type="GO" id="GO:0030798">
    <property type="term" value="F:trans-aconitate 2-methyltransferase activity"/>
    <property type="evidence" value="ECO:0007669"/>
    <property type="project" value="InterPro"/>
</dbReference>
<sequence length="270" mass="29575">MYSGSQPTPARWDPTTYAAFAGHRSRPFFDLLGRVLVEDPDEVVDLGCGSGELTATLAHRWPAARVLGVDNSPDMLQQAATRAHERLSFSSADLTTYLPPRSTRVVVSNAAYQWVPDHAPLLQAIAEQLPRDGWLAVQVPGNFDSPSHRAIRDQVAETRWQEATGGLQLRPDPVLTPAQYTALLVDAGLLPDVWETTYQQVLTGDGPVLGWVRGTALRPVLTALPPDLHEPFLSELGDRLRNAYPATGSGDGQRTVFAFRRIFLVGHRPA</sequence>
<dbReference type="PANTHER" id="PTHR43861">
    <property type="entry name" value="TRANS-ACONITATE 2-METHYLTRANSFERASE-RELATED"/>
    <property type="match status" value="1"/>
</dbReference>
<dbReference type="CDD" id="cd02440">
    <property type="entry name" value="AdoMet_MTases"/>
    <property type="match status" value="1"/>
</dbReference>
<keyword evidence="2" id="KW-0808">Transferase</keyword>
<evidence type="ECO:0000259" key="3">
    <source>
        <dbReference type="Pfam" id="PF13649"/>
    </source>
</evidence>
<accession>A0AAU8DS23</accession>
<dbReference type="AlphaFoldDB" id="A0AAU8DS23"/>
<dbReference type="Gene3D" id="3.40.50.150">
    <property type="entry name" value="Vaccinia Virus protein VP39"/>
    <property type="match status" value="1"/>
</dbReference>